<evidence type="ECO:0000313" key="14">
    <source>
        <dbReference type="WBParaSite" id="jg7313"/>
    </source>
</evidence>
<dbReference type="GO" id="GO:0005634">
    <property type="term" value="C:nucleus"/>
    <property type="evidence" value="ECO:0007669"/>
    <property type="project" value="UniProtKB-SubCell"/>
</dbReference>
<dbReference type="Pfam" id="PF00105">
    <property type="entry name" value="zf-C4"/>
    <property type="match status" value="1"/>
</dbReference>
<dbReference type="Proteomes" id="UP000887574">
    <property type="component" value="Unplaced"/>
</dbReference>
<dbReference type="PROSITE" id="PS51030">
    <property type="entry name" value="NUCLEAR_REC_DBD_2"/>
    <property type="match status" value="1"/>
</dbReference>
<organism evidence="13 14">
    <name type="scientific">Ditylenchus dipsaci</name>
    <dbReference type="NCBI Taxonomy" id="166011"/>
    <lineage>
        <taxon>Eukaryota</taxon>
        <taxon>Metazoa</taxon>
        <taxon>Ecdysozoa</taxon>
        <taxon>Nematoda</taxon>
        <taxon>Chromadorea</taxon>
        <taxon>Rhabditida</taxon>
        <taxon>Tylenchina</taxon>
        <taxon>Tylenchomorpha</taxon>
        <taxon>Sphaerularioidea</taxon>
        <taxon>Anguinidae</taxon>
        <taxon>Anguininae</taxon>
        <taxon>Ditylenchus</taxon>
    </lineage>
</organism>
<dbReference type="InterPro" id="IPR001628">
    <property type="entry name" value="Znf_hrmn_rcpt"/>
</dbReference>
<dbReference type="GO" id="GO:0043565">
    <property type="term" value="F:sequence-specific DNA binding"/>
    <property type="evidence" value="ECO:0007669"/>
    <property type="project" value="InterPro"/>
</dbReference>
<evidence type="ECO:0000313" key="13">
    <source>
        <dbReference type="Proteomes" id="UP000887574"/>
    </source>
</evidence>
<evidence type="ECO:0000256" key="10">
    <source>
        <dbReference type="ARBA" id="ARBA00023242"/>
    </source>
</evidence>
<dbReference type="CDD" id="cd06916">
    <property type="entry name" value="NR_DBD_like"/>
    <property type="match status" value="1"/>
</dbReference>
<evidence type="ECO:0000256" key="7">
    <source>
        <dbReference type="ARBA" id="ARBA00023125"/>
    </source>
</evidence>
<protein>
    <submittedName>
        <fullName evidence="14">Nuclear receptor domain-containing protein</fullName>
    </submittedName>
</protein>
<evidence type="ECO:0000256" key="6">
    <source>
        <dbReference type="ARBA" id="ARBA00023015"/>
    </source>
</evidence>
<proteinExistence type="inferred from homology"/>
<evidence type="ECO:0000256" key="2">
    <source>
        <dbReference type="ARBA" id="ARBA00005993"/>
    </source>
</evidence>
<feature type="compositionally biased region" description="Polar residues" evidence="11">
    <location>
        <begin position="9"/>
        <end position="22"/>
    </location>
</feature>
<keyword evidence="8" id="KW-0804">Transcription</keyword>
<dbReference type="Gene3D" id="3.30.50.10">
    <property type="entry name" value="Erythroid Transcription Factor GATA-1, subunit A"/>
    <property type="match status" value="1"/>
</dbReference>
<dbReference type="FunFam" id="3.30.50.10:FF:000030">
    <property type="entry name" value="Nuclear Hormone Receptor family"/>
    <property type="match status" value="1"/>
</dbReference>
<dbReference type="GO" id="GO:0003700">
    <property type="term" value="F:DNA-binding transcription factor activity"/>
    <property type="evidence" value="ECO:0007669"/>
    <property type="project" value="InterPro"/>
</dbReference>
<evidence type="ECO:0000256" key="8">
    <source>
        <dbReference type="ARBA" id="ARBA00023163"/>
    </source>
</evidence>
<evidence type="ECO:0000256" key="5">
    <source>
        <dbReference type="ARBA" id="ARBA00022833"/>
    </source>
</evidence>
<dbReference type="PROSITE" id="PS00031">
    <property type="entry name" value="NUCLEAR_REC_DBD_1"/>
    <property type="match status" value="1"/>
</dbReference>
<keyword evidence="13" id="KW-1185">Reference proteome</keyword>
<reference evidence="14" key="1">
    <citation type="submission" date="2022-11" db="UniProtKB">
        <authorList>
            <consortium name="WormBaseParasite"/>
        </authorList>
    </citation>
    <scope>IDENTIFICATION</scope>
</reference>
<dbReference type="InterPro" id="IPR013088">
    <property type="entry name" value="Znf_NHR/GATA"/>
</dbReference>
<feature type="domain" description="Nuclear receptor" evidence="12">
    <location>
        <begin position="39"/>
        <end position="120"/>
    </location>
</feature>
<dbReference type="InterPro" id="IPR052496">
    <property type="entry name" value="Orphan_Nuclear_Rcpt"/>
</dbReference>
<dbReference type="GO" id="GO:0008270">
    <property type="term" value="F:zinc ion binding"/>
    <property type="evidence" value="ECO:0007669"/>
    <property type="project" value="UniProtKB-KW"/>
</dbReference>
<feature type="region of interest" description="Disordered" evidence="11">
    <location>
        <begin position="1"/>
        <end position="32"/>
    </location>
</feature>
<evidence type="ECO:0000256" key="4">
    <source>
        <dbReference type="ARBA" id="ARBA00022771"/>
    </source>
</evidence>
<evidence type="ECO:0000256" key="1">
    <source>
        <dbReference type="ARBA" id="ARBA00004123"/>
    </source>
</evidence>
<dbReference type="SMART" id="SM00399">
    <property type="entry name" value="ZnF_C4"/>
    <property type="match status" value="1"/>
</dbReference>
<comment type="subcellular location">
    <subcellularLocation>
        <location evidence="1">Nucleus</location>
    </subcellularLocation>
</comment>
<comment type="similarity">
    <text evidence="2">Belongs to the nuclear hormone receptor family.</text>
</comment>
<dbReference type="WBParaSite" id="jg7313">
    <property type="protein sequence ID" value="jg7313"/>
    <property type="gene ID" value="jg7313"/>
</dbReference>
<dbReference type="AlphaFoldDB" id="A0A915ENS5"/>
<dbReference type="PANTHER" id="PTHR47519:SF4">
    <property type="entry name" value="NUCLEAR HORMONE RECEPTOR FAMILY"/>
    <property type="match status" value="1"/>
</dbReference>
<sequence>MASTPSPPHTSLTQLHSTTNGDGQHGQHGAHKLGKVKSVDTCRVCADGPARPHYGVPTCFGCKGFFRRTLKRTKEYTCRYNGNCVVDRYERNSCRYCRFKRCLEVAWTLKLFVQTEMLQAEPIQSGTGDPETLWGAGCAR</sequence>
<dbReference type="PANTHER" id="PTHR47519">
    <property type="entry name" value="NUCLEAR HORMONE RECEPTOR FAMILY MEMBER NHR-31-RELATED"/>
    <property type="match status" value="1"/>
</dbReference>
<keyword evidence="7" id="KW-0238">DNA-binding</keyword>
<dbReference type="PRINTS" id="PR00047">
    <property type="entry name" value="STROIDFINGER"/>
</dbReference>
<evidence type="ECO:0000256" key="9">
    <source>
        <dbReference type="ARBA" id="ARBA00023170"/>
    </source>
</evidence>
<keyword evidence="4" id="KW-0863">Zinc-finger</keyword>
<keyword evidence="9" id="KW-0675">Receptor</keyword>
<evidence type="ECO:0000259" key="12">
    <source>
        <dbReference type="PROSITE" id="PS51030"/>
    </source>
</evidence>
<keyword evidence="10" id="KW-0539">Nucleus</keyword>
<dbReference type="SUPFAM" id="SSF57716">
    <property type="entry name" value="Glucocorticoid receptor-like (DNA-binding domain)"/>
    <property type="match status" value="1"/>
</dbReference>
<keyword evidence="6" id="KW-0805">Transcription regulation</keyword>
<evidence type="ECO:0000256" key="11">
    <source>
        <dbReference type="SAM" id="MobiDB-lite"/>
    </source>
</evidence>
<accession>A0A915ENS5</accession>
<keyword evidence="3" id="KW-0479">Metal-binding</keyword>
<evidence type="ECO:0000256" key="3">
    <source>
        <dbReference type="ARBA" id="ARBA00022723"/>
    </source>
</evidence>
<name>A0A915ENS5_9BILA</name>
<keyword evidence="5" id="KW-0862">Zinc</keyword>